<dbReference type="PROSITE" id="PS51415">
    <property type="entry name" value="XYLOSE_ISOMERASE"/>
    <property type="match status" value="1"/>
</dbReference>
<evidence type="ECO:0000313" key="8">
    <source>
        <dbReference type="EMBL" id="RLN42519.1"/>
    </source>
</evidence>
<keyword evidence="3" id="KW-0859">Xylose metabolism</keyword>
<dbReference type="Gene3D" id="3.20.20.150">
    <property type="entry name" value="Divalent-metal-dependent TIM barrel enzymes"/>
    <property type="match status" value="1"/>
</dbReference>
<dbReference type="PANTHER" id="PTHR48408:SF1">
    <property type="entry name" value="XYLOSE ISOMERASE"/>
    <property type="match status" value="1"/>
</dbReference>
<keyword evidence="4" id="KW-0479">Metal-binding</keyword>
<comment type="similarity">
    <text evidence="1">Belongs to the xylose isomerase family.</text>
</comment>
<dbReference type="EMBL" id="PQIB02000001">
    <property type="protein sequence ID" value="RLN42519.1"/>
    <property type="molecule type" value="Genomic_DNA"/>
</dbReference>
<gene>
    <name evidence="8" type="ORF">C2845_PM01G45600</name>
</gene>
<evidence type="ECO:0000256" key="6">
    <source>
        <dbReference type="ARBA" id="ARBA00023277"/>
    </source>
</evidence>
<dbReference type="GO" id="GO:0009045">
    <property type="term" value="F:xylose isomerase activity"/>
    <property type="evidence" value="ECO:0007669"/>
    <property type="project" value="UniProtKB-EC"/>
</dbReference>
<evidence type="ECO:0000256" key="1">
    <source>
        <dbReference type="ARBA" id="ARBA00005765"/>
    </source>
</evidence>
<accession>A0A3L6TQI3</accession>
<evidence type="ECO:0000256" key="5">
    <source>
        <dbReference type="ARBA" id="ARBA00023235"/>
    </source>
</evidence>
<comment type="caution">
    <text evidence="8">The sequence shown here is derived from an EMBL/GenBank/DDBJ whole genome shotgun (WGS) entry which is preliminary data.</text>
</comment>
<dbReference type="AlphaFoldDB" id="A0A3L6TQI3"/>
<evidence type="ECO:0000256" key="7">
    <source>
        <dbReference type="ARBA" id="ARBA00033659"/>
    </source>
</evidence>
<dbReference type="PANTHER" id="PTHR48408">
    <property type="match status" value="1"/>
</dbReference>
<dbReference type="Proteomes" id="UP000275267">
    <property type="component" value="Unassembled WGS sequence"/>
</dbReference>
<dbReference type="SUPFAM" id="SSF51658">
    <property type="entry name" value="Xylose isomerase-like"/>
    <property type="match status" value="1"/>
</dbReference>
<organism evidence="8 9">
    <name type="scientific">Panicum miliaceum</name>
    <name type="common">Proso millet</name>
    <name type="synonym">Broomcorn millet</name>
    <dbReference type="NCBI Taxonomy" id="4540"/>
    <lineage>
        <taxon>Eukaryota</taxon>
        <taxon>Viridiplantae</taxon>
        <taxon>Streptophyta</taxon>
        <taxon>Embryophyta</taxon>
        <taxon>Tracheophyta</taxon>
        <taxon>Spermatophyta</taxon>
        <taxon>Magnoliopsida</taxon>
        <taxon>Liliopsida</taxon>
        <taxon>Poales</taxon>
        <taxon>Poaceae</taxon>
        <taxon>PACMAD clade</taxon>
        <taxon>Panicoideae</taxon>
        <taxon>Panicodae</taxon>
        <taxon>Paniceae</taxon>
        <taxon>Panicinae</taxon>
        <taxon>Panicum</taxon>
        <taxon>Panicum sect. Panicum</taxon>
    </lineage>
</organism>
<keyword evidence="9" id="KW-1185">Reference proteome</keyword>
<dbReference type="InterPro" id="IPR001998">
    <property type="entry name" value="Xylose_isomerase"/>
</dbReference>
<dbReference type="GO" id="GO:0042732">
    <property type="term" value="P:D-xylose metabolic process"/>
    <property type="evidence" value="ECO:0007669"/>
    <property type="project" value="UniProtKB-KW"/>
</dbReference>
<comment type="catalytic activity">
    <reaction evidence="7">
        <text>alpha-D-xylose = alpha-D-xylulofuranose</text>
        <dbReference type="Rhea" id="RHEA:22816"/>
        <dbReference type="ChEBI" id="CHEBI:28518"/>
        <dbReference type="ChEBI" id="CHEBI:188998"/>
        <dbReference type="EC" id="5.3.1.5"/>
    </reaction>
</comment>
<dbReference type="InterPro" id="IPR036237">
    <property type="entry name" value="Xyl_isomerase-like_sf"/>
</dbReference>
<reference evidence="9" key="1">
    <citation type="journal article" date="2019" name="Nat. Commun.">
        <title>The genome of broomcorn millet.</title>
        <authorList>
            <person name="Zou C."/>
            <person name="Miki D."/>
            <person name="Li D."/>
            <person name="Tang Q."/>
            <person name="Xiao L."/>
            <person name="Rajput S."/>
            <person name="Deng P."/>
            <person name="Jia W."/>
            <person name="Huang R."/>
            <person name="Zhang M."/>
            <person name="Sun Y."/>
            <person name="Hu J."/>
            <person name="Fu X."/>
            <person name="Schnable P.S."/>
            <person name="Li F."/>
            <person name="Zhang H."/>
            <person name="Feng B."/>
            <person name="Zhu X."/>
            <person name="Liu R."/>
            <person name="Schnable J.C."/>
            <person name="Zhu J.-K."/>
            <person name="Zhang H."/>
        </authorList>
    </citation>
    <scope>NUCLEOTIDE SEQUENCE [LARGE SCALE GENOMIC DNA]</scope>
</reference>
<protein>
    <recommendedName>
        <fullName evidence="2">xylose isomerase</fullName>
        <ecNumber evidence="2">5.3.1.5</ecNumber>
    </recommendedName>
</protein>
<evidence type="ECO:0000313" key="9">
    <source>
        <dbReference type="Proteomes" id="UP000275267"/>
    </source>
</evidence>
<sequence length="110" mass="12113">MCFSSLGFFQQGGLAPGGFNSDAKLRRESSDVEDMFLAHMSGMDTLARGLRNIARLLEDGSLDELVHKRYQRFDSDIGALMEAGKVPEWGEPTVPSGKQELAEMLFQSAL</sequence>
<keyword evidence="6" id="KW-0119">Carbohydrate metabolism</keyword>
<dbReference type="GO" id="GO:0046872">
    <property type="term" value="F:metal ion binding"/>
    <property type="evidence" value="ECO:0007669"/>
    <property type="project" value="UniProtKB-KW"/>
</dbReference>
<dbReference type="STRING" id="4540.A0A3L6TQI3"/>
<evidence type="ECO:0000256" key="4">
    <source>
        <dbReference type="ARBA" id="ARBA00022723"/>
    </source>
</evidence>
<keyword evidence="5" id="KW-0413">Isomerase</keyword>
<evidence type="ECO:0000256" key="3">
    <source>
        <dbReference type="ARBA" id="ARBA00022629"/>
    </source>
</evidence>
<dbReference type="OrthoDB" id="1214361at2759"/>
<proteinExistence type="inferred from homology"/>
<evidence type="ECO:0000256" key="2">
    <source>
        <dbReference type="ARBA" id="ARBA00011958"/>
    </source>
</evidence>
<dbReference type="EC" id="5.3.1.5" evidence="2"/>
<name>A0A3L6TQI3_PANMI</name>